<protein>
    <submittedName>
        <fullName evidence="1">Uncharacterized protein</fullName>
    </submittedName>
</protein>
<proteinExistence type="predicted"/>
<name>A0ACC2P6C4_9HYME</name>
<sequence length="180" mass="20504">MLQTYYFFVEGPSSAEQEHHFPCRTLNGSRGLSRSATELRTKPRAASGSDGTDGIGASSSPQHHGRRAETGVFQRLRQQHKHLGVAQRTQSFFATLRARWVGCSRMAKERKHRSNKEMHEIEHNLESDYAADYSSATEYSRSSSATHSPARHYLSHPVCSFEVFILLSDRLFPKDRMEEF</sequence>
<accession>A0ACC2P6C4</accession>
<evidence type="ECO:0000313" key="2">
    <source>
        <dbReference type="Proteomes" id="UP001239111"/>
    </source>
</evidence>
<reference evidence="1" key="1">
    <citation type="submission" date="2023-04" db="EMBL/GenBank/DDBJ databases">
        <title>A chromosome-level genome assembly of the parasitoid wasp Eretmocerus hayati.</title>
        <authorList>
            <person name="Zhong Y."/>
            <person name="Liu S."/>
            <person name="Liu Y."/>
        </authorList>
    </citation>
    <scope>NUCLEOTIDE SEQUENCE</scope>
    <source>
        <strain evidence="1">ZJU_SS_LIU_2023</strain>
    </source>
</reference>
<evidence type="ECO:0000313" key="1">
    <source>
        <dbReference type="EMBL" id="KAJ8678416.1"/>
    </source>
</evidence>
<dbReference type="EMBL" id="CM056742">
    <property type="protein sequence ID" value="KAJ8678416.1"/>
    <property type="molecule type" value="Genomic_DNA"/>
</dbReference>
<comment type="caution">
    <text evidence="1">The sequence shown here is derived from an EMBL/GenBank/DDBJ whole genome shotgun (WGS) entry which is preliminary data.</text>
</comment>
<keyword evidence="2" id="KW-1185">Reference proteome</keyword>
<organism evidence="1 2">
    <name type="scientific">Eretmocerus hayati</name>
    <dbReference type="NCBI Taxonomy" id="131215"/>
    <lineage>
        <taxon>Eukaryota</taxon>
        <taxon>Metazoa</taxon>
        <taxon>Ecdysozoa</taxon>
        <taxon>Arthropoda</taxon>
        <taxon>Hexapoda</taxon>
        <taxon>Insecta</taxon>
        <taxon>Pterygota</taxon>
        <taxon>Neoptera</taxon>
        <taxon>Endopterygota</taxon>
        <taxon>Hymenoptera</taxon>
        <taxon>Apocrita</taxon>
        <taxon>Proctotrupomorpha</taxon>
        <taxon>Chalcidoidea</taxon>
        <taxon>Aphelinidae</taxon>
        <taxon>Aphelininae</taxon>
        <taxon>Eretmocerus</taxon>
    </lineage>
</organism>
<dbReference type="Proteomes" id="UP001239111">
    <property type="component" value="Chromosome 2"/>
</dbReference>
<gene>
    <name evidence="1" type="ORF">QAD02_014203</name>
</gene>